<organism evidence="1 2">
    <name type="scientific">Candidatus Acidiferrum panamense</name>
    <dbReference type="NCBI Taxonomy" id="2741543"/>
    <lineage>
        <taxon>Bacteria</taxon>
        <taxon>Pseudomonadati</taxon>
        <taxon>Acidobacteriota</taxon>
        <taxon>Terriglobia</taxon>
        <taxon>Candidatus Acidiferrales</taxon>
        <taxon>Candidatus Acidiferrum</taxon>
    </lineage>
</organism>
<keyword evidence="2" id="KW-1185">Reference proteome</keyword>
<evidence type="ECO:0000313" key="2">
    <source>
        <dbReference type="Proteomes" id="UP000567293"/>
    </source>
</evidence>
<evidence type="ECO:0000313" key="1">
    <source>
        <dbReference type="EMBL" id="MBA0085223.1"/>
    </source>
</evidence>
<gene>
    <name evidence="1" type="ORF">HRJ53_09515</name>
</gene>
<dbReference type="Pfam" id="PF12787">
    <property type="entry name" value="EcsC"/>
    <property type="match status" value="1"/>
</dbReference>
<proteinExistence type="predicted"/>
<name>A0A7V8NPM9_9BACT</name>
<dbReference type="InterPro" id="IPR024787">
    <property type="entry name" value="EcsC"/>
</dbReference>
<reference evidence="1" key="1">
    <citation type="submission" date="2020-06" db="EMBL/GenBank/DDBJ databases">
        <title>Legume-microbial interactions unlock mineral nutrients during tropical forest succession.</title>
        <authorList>
            <person name="Epihov D.Z."/>
        </authorList>
    </citation>
    <scope>NUCLEOTIDE SEQUENCE [LARGE SCALE GENOMIC DNA]</scope>
    <source>
        <strain evidence="1">Pan2503</strain>
    </source>
</reference>
<protein>
    <submittedName>
        <fullName evidence="1">EcsC family protein</fullName>
    </submittedName>
</protein>
<accession>A0A7V8NPM9</accession>
<sequence length="228" mass="25090">MVKLQNSQKGSFAGRMARRFLRSGALKGLRSIEIDPEEFRRQLAEKHGLWVPTFARMRDVPVEHLDAIADALIRDAERLALVEGAGLGLGGMITFLPDASFLTIITLRLIQRLALLYGFEAREGDQRIEMWKAAAAASGIDYGKDLAGKQVCEKVAPRLARLLAAKLGTETAEKWVGRMVPLASSVIGGALNFSFVRGWGRRVQRHLRGRHLQARASGTPRSQAYTAA</sequence>
<dbReference type="AlphaFoldDB" id="A0A7V8NPM9"/>
<dbReference type="Proteomes" id="UP000567293">
    <property type="component" value="Unassembled WGS sequence"/>
</dbReference>
<comment type="caution">
    <text evidence="1">The sequence shown here is derived from an EMBL/GenBank/DDBJ whole genome shotgun (WGS) entry which is preliminary data.</text>
</comment>
<dbReference type="EMBL" id="JACDQQ010000916">
    <property type="protein sequence ID" value="MBA0085223.1"/>
    <property type="molecule type" value="Genomic_DNA"/>
</dbReference>